<proteinExistence type="predicted"/>
<gene>
    <name evidence="1" type="ORF">SAMN04488006_0729</name>
</gene>
<dbReference type="InterPro" id="IPR036291">
    <property type="entry name" value="NAD(P)-bd_dom_sf"/>
</dbReference>
<dbReference type="GO" id="GO:0004029">
    <property type="term" value="F:aldehyde dehydrogenase (NAD+) activity"/>
    <property type="evidence" value="ECO:0007669"/>
    <property type="project" value="TreeGrafter"/>
</dbReference>
<evidence type="ECO:0000313" key="1">
    <source>
        <dbReference type="EMBL" id="SFS33135.1"/>
    </source>
</evidence>
<name>A0A1I6NZ65_9FLAO</name>
<dbReference type="SUPFAM" id="SSF51735">
    <property type="entry name" value="NAD(P)-binding Rossmann-fold domains"/>
    <property type="match status" value="1"/>
</dbReference>
<organism evidence="1 2">
    <name type="scientific">Lutibacter maritimus</name>
    <dbReference type="NCBI Taxonomy" id="593133"/>
    <lineage>
        <taxon>Bacteria</taxon>
        <taxon>Pseudomonadati</taxon>
        <taxon>Bacteroidota</taxon>
        <taxon>Flavobacteriia</taxon>
        <taxon>Flavobacteriales</taxon>
        <taxon>Flavobacteriaceae</taxon>
        <taxon>Lutibacter</taxon>
    </lineage>
</organism>
<dbReference type="STRING" id="593133.SAMN04488006_0729"/>
<evidence type="ECO:0000313" key="2">
    <source>
        <dbReference type="Proteomes" id="UP000199312"/>
    </source>
</evidence>
<keyword evidence="2" id="KW-1185">Reference proteome</keyword>
<dbReference type="InterPro" id="IPR051783">
    <property type="entry name" value="NAD(P)-dependent_oxidoreduct"/>
</dbReference>
<accession>A0A1I6NZ65</accession>
<dbReference type="EMBL" id="FOZP01000001">
    <property type="protein sequence ID" value="SFS33135.1"/>
    <property type="molecule type" value="Genomic_DNA"/>
</dbReference>
<dbReference type="PANTHER" id="PTHR48079">
    <property type="entry name" value="PROTEIN YEEZ"/>
    <property type="match status" value="1"/>
</dbReference>
<protein>
    <submittedName>
        <fullName evidence="1">Nucleoside-diphosphate-sugar epimerase</fullName>
    </submittedName>
</protein>
<dbReference type="Proteomes" id="UP000199312">
    <property type="component" value="Unassembled WGS sequence"/>
</dbReference>
<dbReference type="GO" id="GO:0005737">
    <property type="term" value="C:cytoplasm"/>
    <property type="evidence" value="ECO:0007669"/>
    <property type="project" value="TreeGrafter"/>
</dbReference>
<sequence>MNKTISILGCGWLGLPTAKQLVKNGYFVKGSTTSENKINLFKDLKIEPYLISLENLSNSKISDFLKSEILLIAIPSKNIDGFKKLLTYISTSTIKKVIFISSTSVYTAKNNIVTEKDVLESSPLLEIENLFLKNKQFKTTIIRFAGLFGYNRKPGNFFMNGRVIPNPNGFVNMIHQDDCVNILYEIISKQIWGEIFNACADIHPNRRDYYIKVKSDIGVEQPVFEEKDNSPFKIVSNKKLKKALNYSFKYPDLLKINYNSPDL</sequence>
<reference evidence="2" key="1">
    <citation type="submission" date="2016-10" db="EMBL/GenBank/DDBJ databases">
        <authorList>
            <person name="Varghese N."/>
            <person name="Submissions S."/>
        </authorList>
    </citation>
    <scope>NUCLEOTIDE SEQUENCE [LARGE SCALE GENOMIC DNA]</scope>
    <source>
        <strain evidence="2">DSM 24450</strain>
    </source>
</reference>
<dbReference type="AlphaFoldDB" id="A0A1I6NZ65"/>
<dbReference type="RefSeq" id="WP_090222739.1">
    <property type="nucleotide sequence ID" value="NZ_FOZP01000001.1"/>
</dbReference>
<dbReference type="OrthoDB" id="751203at2"/>
<dbReference type="PANTHER" id="PTHR48079:SF6">
    <property type="entry name" value="NAD(P)-BINDING DOMAIN-CONTAINING PROTEIN-RELATED"/>
    <property type="match status" value="1"/>
</dbReference>
<dbReference type="Gene3D" id="3.40.50.720">
    <property type="entry name" value="NAD(P)-binding Rossmann-like Domain"/>
    <property type="match status" value="1"/>
</dbReference>